<keyword evidence="5" id="KW-1185">Reference proteome</keyword>
<name>A0A8X6TWU8_NEPPI</name>
<dbReference type="EMBL" id="BMAW01020730">
    <property type="protein sequence ID" value="GFT69719.1"/>
    <property type="molecule type" value="Genomic_DNA"/>
</dbReference>
<dbReference type="EMBL" id="BMAW01026197">
    <property type="protein sequence ID" value="GFT96076.1"/>
    <property type="molecule type" value="Genomic_DNA"/>
</dbReference>
<reference evidence="1" key="1">
    <citation type="submission" date="2020-08" db="EMBL/GenBank/DDBJ databases">
        <title>Multicomponent nature underlies the extraordinary mechanical properties of spider dragline silk.</title>
        <authorList>
            <person name="Kono N."/>
            <person name="Nakamura H."/>
            <person name="Mori M."/>
            <person name="Yoshida Y."/>
            <person name="Ohtoshi R."/>
            <person name="Malay A.D."/>
            <person name="Moran D.A.P."/>
            <person name="Tomita M."/>
            <person name="Numata K."/>
            <person name="Arakawa K."/>
        </authorList>
    </citation>
    <scope>NUCLEOTIDE SEQUENCE</scope>
</reference>
<accession>A0A8X6TWU8</accession>
<evidence type="ECO:0000313" key="3">
    <source>
        <dbReference type="EMBL" id="GFT96076.1"/>
    </source>
</evidence>
<organism evidence="1 5">
    <name type="scientific">Nephila pilipes</name>
    <name type="common">Giant wood spider</name>
    <name type="synonym">Nephila maculata</name>
    <dbReference type="NCBI Taxonomy" id="299642"/>
    <lineage>
        <taxon>Eukaryota</taxon>
        <taxon>Metazoa</taxon>
        <taxon>Ecdysozoa</taxon>
        <taxon>Arthropoda</taxon>
        <taxon>Chelicerata</taxon>
        <taxon>Arachnida</taxon>
        <taxon>Araneae</taxon>
        <taxon>Araneomorphae</taxon>
        <taxon>Entelegynae</taxon>
        <taxon>Araneoidea</taxon>
        <taxon>Nephilidae</taxon>
        <taxon>Nephila</taxon>
    </lineage>
</organism>
<dbReference type="EMBL" id="BMAW01079581">
    <property type="protein sequence ID" value="GFU15909.1"/>
    <property type="molecule type" value="Genomic_DNA"/>
</dbReference>
<evidence type="ECO:0000313" key="4">
    <source>
        <dbReference type="EMBL" id="GFU15909.1"/>
    </source>
</evidence>
<gene>
    <name evidence="4" type="ORF">NPIL_331171</name>
    <name evidence="3" type="ORF">NPIL_518871</name>
    <name evidence="2" type="ORF">NPIL_523801</name>
    <name evidence="1" type="ORF">NPIL_682841</name>
</gene>
<evidence type="ECO:0000313" key="5">
    <source>
        <dbReference type="Proteomes" id="UP000887013"/>
    </source>
</evidence>
<dbReference type="AlphaFoldDB" id="A0A8X6TWU8"/>
<protein>
    <submittedName>
        <fullName evidence="1">Uncharacterized protein</fullName>
    </submittedName>
</protein>
<proteinExistence type="predicted"/>
<comment type="caution">
    <text evidence="1">The sequence shown here is derived from an EMBL/GenBank/DDBJ whole genome shotgun (WGS) entry which is preliminary data.</text>
</comment>
<evidence type="ECO:0000313" key="1">
    <source>
        <dbReference type="EMBL" id="GFT65081.1"/>
    </source>
</evidence>
<sequence length="95" mass="11244">MDNIILRKFGGNQAVRSAPHLTTSTPHHCGGSNRASCRSGSCPFLTGTHKTRFLFRFRSKRPFYRKKRRRVIFFFKFKNWRKIYFTEFRVGHSDG</sequence>
<dbReference type="Proteomes" id="UP000887013">
    <property type="component" value="Unassembled WGS sequence"/>
</dbReference>
<evidence type="ECO:0000313" key="2">
    <source>
        <dbReference type="EMBL" id="GFT69719.1"/>
    </source>
</evidence>
<dbReference type="EMBL" id="BMAW01068538">
    <property type="protein sequence ID" value="GFT65081.1"/>
    <property type="molecule type" value="Genomic_DNA"/>
</dbReference>